<keyword evidence="4" id="KW-0479">Metal-binding</keyword>
<dbReference type="AlphaFoldDB" id="A0A6B2LHK7"/>
<dbReference type="InterPro" id="IPR002867">
    <property type="entry name" value="IBR_dom"/>
</dbReference>
<keyword evidence="5" id="KW-0677">Repeat</keyword>
<dbReference type="EC" id="2.3.2.31" evidence="2"/>
<evidence type="ECO:0000256" key="5">
    <source>
        <dbReference type="ARBA" id="ARBA00022737"/>
    </source>
</evidence>
<accession>A0A6B2LHK7</accession>
<feature type="domain" description="RING-type" evidence="11">
    <location>
        <begin position="1"/>
        <end position="213"/>
    </location>
</feature>
<evidence type="ECO:0000256" key="8">
    <source>
        <dbReference type="ARBA" id="ARBA00022833"/>
    </source>
</evidence>
<keyword evidence="7" id="KW-0833">Ubl conjugation pathway</keyword>
<evidence type="ECO:0000259" key="11">
    <source>
        <dbReference type="PROSITE" id="PS51873"/>
    </source>
</evidence>
<protein>
    <recommendedName>
        <fullName evidence="2">RBR-type E3 ubiquitin transferase</fullName>
        <ecNumber evidence="2">2.3.2.31</ecNumber>
    </recommendedName>
</protein>
<dbReference type="InterPro" id="IPR031127">
    <property type="entry name" value="E3_UB_ligase_RBR"/>
</dbReference>
<dbReference type="Pfam" id="PF01485">
    <property type="entry name" value="IBR"/>
    <property type="match status" value="1"/>
</dbReference>
<sequence>MECDICFEDITDENYYCLLGCKHDSSCKNCLTEGINNAINDLVFPVTCTICNLPLEIEDFNVLIPDDKTLKRFYRNSFNKFKVDHQKDFTFCLTPDCEGLSPTIKNNIYNCRECSTRWCIKCKLLEHPTVTCEQAIRESKMTDTEKFDEWKAAHTKPCAKCNSPIEKTHGCNHMTCGVCSSHFCWLCTPGGPISSTSSPIYDHLSKAHGGFFT</sequence>
<dbReference type="GO" id="GO:0061630">
    <property type="term" value="F:ubiquitin protein ligase activity"/>
    <property type="evidence" value="ECO:0007669"/>
    <property type="project" value="UniProtKB-EC"/>
</dbReference>
<dbReference type="PANTHER" id="PTHR11685">
    <property type="entry name" value="RBR FAMILY RING FINGER AND IBR DOMAIN-CONTAINING"/>
    <property type="match status" value="1"/>
</dbReference>
<reference evidence="12" key="1">
    <citation type="journal article" date="2020" name="J. Eukaryot. Microbiol.">
        <title>De novo Sequencing, Assembly and Annotation of the Transcriptome for the Free-Living Testate Amoeba Arcella intermedia.</title>
        <authorList>
            <person name="Ribeiro G.M."/>
            <person name="Porfirio-Sousa A.L."/>
            <person name="Maurer-Alcala X.X."/>
            <person name="Katz L.A."/>
            <person name="Lahr D.J.G."/>
        </authorList>
    </citation>
    <scope>NUCLEOTIDE SEQUENCE</scope>
</reference>
<keyword evidence="3" id="KW-0808">Transferase</keyword>
<organism evidence="12">
    <name type="scientific">Arcella intermedia</name>
    <dbReference type="NCBI Taxonomy" id="1963864"/>
    <lineage>
        <taxon>Eukaryota</taxon>
        <taxon>Amoebozoa</taxon>
        <taxon>Tubulinea</taxon>
        <taxon>Elardia</taxon>
        <taxon>Arcellinida</taxon>
        <taxon>Sphaerothecina</taxon>
        <taxon>Arcellidae</taxon>
        <taxon>Arcella</taxon>
    </lineage>
</organism>
<dbReference type="Pfam" id="PF22191">
    <property type="entry name" value="IBR_1"/>
    <property type="match status" value="1"/>
</dbReference>
<evidence type="ECO:0000256" key="4">
    <source>
        <dbReference type="ARBA" id="ARBA00022723"/>
    </source>
</evidence>
<evidence type="ECO:0000313" key="12">
    <source>
        <dbReference type="EMBL" id="NDV36475.1"/>
    </source>
</evidence>
<dbReference type="CDD" id="cd20335">
    <property type="entry name" value="BRcat_RBR"/>
    <property type="match status" value="1"/>
</dbReference>
<keyword evidence="6 9" id="KW-0863">Zinc-finger</keyword>
<name>A0A6B2LHK7_9EUKA</name>
<evidence type="ECO:0000256" key="9">
    <source>
        <dbReference type="PROSITE-ProRule" id="PRU00175"/>
    </source>
</evidence>
<evidence type="ECO:0000256" key="6">
    <source>
        <dbReference type="ARBA" id="ARBA00022771"/>
    </source>
</evidence>
<evidence type="ECO:0000259" key="10">
    <source>
        <dbReference type="PROSITE" id="PS50089"/>
    </source>
</evidence>
<dbReference type="Gene3D" id="1.20.120.1750">
    <property type="match status" value="1"/>
</dbReference>
<dbReference type="GO" id="GO:0008270">
    <property type="term" value="F:zinc ion binding"/>
    <property type="evidence" value="ECO:0007669"/>
    <property type="project" value="UniProtKB-KW"/>
</dbReference>
<proteinExistence type="predicted"/>
<dbReference type="PROSITE" id="PS51873">
    <property type="entry name" value="TRIAD"/>
    <property type="match status" value="1"/>
</dbReference>
<dbReference type="InterPro" id="IPR013083">
    <property type="entry name" value="Znf_RING/FYVE/PHD"/>
</dbReference>
<dbReference type="GO" id="GO:0016567">
    <property type="term" value="P:protein ubiquitination"/>
    <property type="evidence" value="ECO:0007669"/>
    <property type="project" value="InterPro"/>
</dbReference>
<feature type="domain" description="RING-type" evidence="10">
    <location>
        <begin position="3"/>
        <end position="52"/>
    </location>
</feature>
<dbReference type="InterPro" id="IPR001841">
    <property type="entry name" value="Znf_RING"/>
</dbReference>
<evidence type="ECO:0000256" key="7">
    <source>
        <dbReference type="ARBA" id="ARBA00022786"/>
    </source>
</evidence>
<keyword evidence="8" id="KW-0862">Zinc</keyword>
<dbReference type="PROSITE" id="PS50089">
    <property type="entry name" value="ZF_RING_2"/>
    <property type="match status" value="1"/>
</dbReference>
<evidence type="ECO:0000256" key="1">
    <source>
        <dbReference type="ARBA" id="ARBA00001798"/>
    </source>
</evidence>
<dbReference type="EMBL" id="GIBP01007506">
    <property type="protein sequence ID" value="NDV36475.1"/>
    <property type="molecule type" value="Transcribed_RNA"/>
</dbReference>
<comment type="catalytic activity">
    <reaction evidence="1">
        <text>[E2 ubiquitin-conjugating enzyme]-S-ubiquitinyl-L-cysteine + [acceptor protein]-L-lysine = [E2 ubiquitin-conjugating enzyme]-L-cysteine + [acceptor protein]-N(6)-ubiquitinyl-L-lysine.</text>
        <dbReference type="EC" id="2.3.2.31"/>
    </reaction>
</comment>
<dbReference type="Gene3D" id="3.30.40.10">
    <property type="entry name" value="Zinc/RING finger domain, C3HC4 (zinc finger)"/>
    <property type="match status" value="1"/>
</dbReference>
<dbReference type="InterPro" id="IPR044066">
    <property type="entry name" value="TRIAD_supradom"/>
</dbReference>
<evidence type="ECO:0000256" key="2">
    <source>
        <dbReference type="ARBA" id="ARBA00012251"/>
    </source>
</evidence>
<dbReference type="SUPFAM" id="SSF57850">
    <property type="entry name" value="RING/U-box"/>
    <property type="match status" value="2"/>
</dbReference>
<evidence type="ECO:0000256" key="3">
    <source>
        <dbReference type="ARBA" id="ARBA00022679"/>
    </source>
</evidence>